<keyword evidence="2" id="KW-1185">Reference proteome</keyword>
<dbReference type="Proteomes" id="UP000008524">
    <property type="component" value="Chromosome 9"/>
</dbReference>
<gene>
    <name evidence="1" type="ORF">Tb09.142.0350</name>
</gene>
<name>Q38G38_TRYB2</name>
<dbReference type="EMBL" id="CM000207">
    <property type="protein sequence ID" value="EAN76232.1"/>
    <property type="molecule type" value="Genomic_DNA"/>
</dbReference>
<dbReference type="AlphaFoldDB" id="Q38G38"/>
<dbReference type="RefSeq" id="XP_803385.1">
    <property type="nucleotide sequence ID" value="XM_798292.1"/>
</dbReference>
<reference evidence="1 2" key="1">
    <citation type="journal article" date="2005" name="Science">
        <title>Comparative genomics of trypanosomatid parasitic protozoa.</title>
        <authorList>
            <person name="El-Sayed N.M."/>
            <person name="Myler P.J."/>
            <person name="Blandin G."/>
            <person name="Berriman M."/>
            <person name="Crabtree J."/>
            <person name="Aggarwal G."/>
            <person name="Caler E."/>
            <person name="Renauld H."/>
            <person name="Worthey E.A."/>
            <person name="Hertz-Fowler C."/>
            <person name="Ghedin E."/>
            <person name="Peacock C."/>
            <person name="Bartholomeu D.C."/>
            <person name="Haas B.J."/>
            <person name="Tran A.N."/>
            <person name="Wortman J.R."/>
            <person name="Alsmark U.C."/>
            <person name="Angiuoli S."/>
            <person name="Anupama A."/>
            <person name="Badger J."/>
            <person name="Bringaud F."/>
            <person name="Cadag E."/>
            <person name="Carlton J.M."/>
            <person name="Cerqueira G.C."/>
            <person name="Creasy T."/>
            <person name="Delcher A.L."/>
            <person name="Djikeng A."/>
            <person name="Embley T.M."/>
            <person name="Hauser C."/>
            <person name="Ivens A.C."/>
            <person name="Kummerfeld S.K."/>
            <person name="Pereira-Leal J.B."/>
            <person name="Nilsson D."/>
            <person name="Peterson J."/>
            <person name="Salzberg S.L."/>
            <person name="Shallom J."/>
            <person name="Silva J.C."/>
            <person name="Sundaram J."/>
            <person name="Westenberger S."/>
            <person name="White O."/>
            <person name="Melville S.E."/>
            <person name="Donelson J.E."/>
            <person name="Andersson B."/>
            <person name="Stuart K.D."/>
            <person name="Hall N."/>
        </authorList>
    </citation>
    <scope>NUCLEOTIDE SEQUENCE [LARGE SCALE GENOMIC DNA]</scope>
    <source>
        <strain evidence="1 2">927/4 GUTat10.1</strain>
    </source>
</reference>
<proteinExistence type="predicted"/>
<dbReference type="GeneID" id="3660040"/>
<evidence type="ECO:0000313" key="2">
    <source>
        <dbReference type="Proteomes" id="UP000008524"/>
    </source>
</evidence>
<dbReference type="PaxDb" id="5691-EAN76232"/>
<reference evidence="1 2" key="2">
    <citation type="journal article" date="2005" name="Science">
        <title>The genome of the African trypanosome Trypanosoma brucei.</title>
        <authorList>
            <person name="Berriman M."/>
            <person name="Ghedin E."/>
            <person name="Hertz-Fowler C."/>
            <person name="Blandin G."/>
            <person name="Renauld H."/>
            <person name="Bartholomeu D.C."/>
            <person name="Lennard N.J."/>
            <person name="Caler E."/>
            <person name="Hamlin N.E."/>
            <person name="Haas B."/>
            <person name="Bohme U."/>
            <person name="Hannick L."/>
            <person name="Aslett M.A."/>
            <person name="Shallom J."/>
            <person name="Marcello L."/>
            <person name="Hou L."/>
            <person name="Wickstead B."/>
            <person name="Alsmark U.C."/>
            <person name="Arrowsmith C."/>
            <person name="Atkin R.J."/>
            <person name="Barron A.J."/>
            <person name="Bringaud F."/>
            <person name="Brooks K."/>
            <person name="Carrington M."/>
            <person name="Cherevach I."/>
            <person name="Chillingworth T.J."/>
            <person name="Churcher C."/>
            <person name="Clark L.N."/>
            <person name="Corton C.H."/>
            <person name="Cronin A."/>
            <person name="Davies R.M."/>
            <person name="Doggett J."/>
            <person name="Djikeng A."/>
            <person name="Feldblyum T."/>
            <person name="Field M.C."/>
            <person name="Fraser A."/>
            <person name="Goodhead I."/>
            <person name="Hance Z."/>
            <person name="Harper D."/>
            <person name="Harris B.R."/>
            <person name="Hauser H."/>
            <person name="Hostetler J."/>
            <person name="Ivens A."/>
            <person name="Jagels K."/>
            <person name="Johnson D."/>
            <person name="Johnson J."/>
            <person name="Jones K."/>
            <person name="Kerhornou A.X."/>
            <person name="Koo H."/>
            <person name="Larke N."/>
            <person name="Landfear S."/>
            <person name="Larkin C."/>
            <person name="Leech V."/>
            <person name="Line A."/>
            <person name="Lord A."/>
            <person name="Macleod A."/>
            <person name="Mooney P.J."/>
            <person name="Moule S."/>
            <person name="Martin D.M."/>
            <person name="Morgan G.W."/>
            <person name="Mungall K."/>
            <person name="Norbertczak H."/>
            <person name="Ormond D."/>
            <person name="Pai G."/>
            <person name="Peacock C.S."/>
            <person name="Peterson J."/>
            <person name="Quail M.A."/>
            <person name="Rabbinowitsch E."/>
            <person name="Rajandream M.A."/>
            <person name="Reitter C."/>
            <person name="Salzberg S.L."/>
            <person name="Sanders M."/>
            <person name="Schobel S."/>
            <person name="Sharp S."/>
            <person name="Simmonds M."/>
            <person name="Simpson A.J."/>
            <person name="Tallon L."/>
            <person name="Turner C.M."/>
            <person name="Tait A."/>
            <person name="Tivey A.R."/>
            <person name="Van Aken S."/>
            <person name="Walker D."/>
            <person name="Wanless D."/>
            <person name="Wang S."/>
            <person name="White B."/>
            <person name="White O."/>
            <person name="Whitehead S."/>
            <person name="Woodward J."/>
            <person name="Wortman J."/>
            <person name="Adams M.D."/>
            <person name="Embley T.M."/>
            <person name="Gull K."/>
            <person name="Ullu E."/>
            <person name="Barry J.D."/>
            <person name="Fairlamb A.H."/>
            <person name="Opperdoes F."/>
            <person name="Barrell B.G."/>
            <person name="Donelson J.E."/>
            <person name="Hall N."/>
            <person name="Fraser C.M."/>
            <person name="Melville S.E."/>
            <person name="El-Sayed N.M."/>
        </authorList>
    </citation>
    <scope>NUCLEOTIDE SEQUENCE [LARGE SCALE GENOMIC DNA]</scope>
    <source>
        <strain evidence="1 2">927/4 GUTat10.1</strain>
    </source>
</reference>
<dbReference type="KEGG" id="tbr:Tb09.142.0350"/>
<protein>
    <submittedName>
        <fullName evidence="1">Uncharacterized protein</fullName>
    </submittedName>
</protein>
<sequence>MYNLYIYFVRKRVGPVIHSGPKHCSESLLVLTAQQSQMGMLVQCEAQQCGTNGKIGADAGTTTRSCAVKYRGGGFTSRSEEFLAIQQELIHGSTVPPRYVNNVKGMCDTGEKTGNGIRSCGTTTCSTLPGNERNTMACSLQRIRCSFLTELLGELTSCAGARCYGKKTTKCSTGGDDKHFRLVTQG</sequence>
<dbReference type="InParanoid" id="Q38G38"/>
<organism evidence="1 2">
    <name type="scientific">Trypanosoma brucei brucei (strain 927/4 GUTat10.1)</name>
    <dbReference type="NCBI Taxonomy" id="185431"/>
    <lineage>
        <taxon>Eukaryota</taxon>
        <taxon>Discoba</taxon>
        <taxon>Euglenozoa</taxon>
        <taxon>Kinetoplastea</taxon>
        <taxon>Metakinetoplastina</taxon>
        <taxon>Trypanosomatida</taxon>
        <taxon>Trypanosomatidae</taxon>
        <taxon>Trypanosoma</taxon>
    </lineage>
</organism>
<accession>Q38G38</accession>
<dbReference type="GO" id="GO:0005739">
    <property type="term" value="C:mitochondrion"/>
    <property type="evidence" value="ECO:0006056"/>
    <property type="project" value="Others"/>
</dbReference>
<dbReference type="VEuPathDB" id="TriTrypDB:Tb927.9.700"/>
<evidence type="ECO:0000313" key="1">
    <source>
        <dbReference type="EMBL" id="EAN76232.1"/>
    </source>
</evidence>